<evidence type="ECO:0000313" key="3">
    <source>
        <dbReference type="EMBL" id="OEL16783.1"/>
    </source>
</evidence>
<dbReference type="PANTHER" id="PTHR34223:SF27">
    <property type="entry name" value="F-BOX DOMAIN-CONTAINING PROTEIN"/>
    <property type="match status" value="1"/>
</dbReference>
<accession>A0A1E5UVA4</accession>
<dbReference type="InterPro" id="IPR036047">
    <property type="entry name" value="F-box-like_dom_sf"/>
</dbReference>
<dbReference type="OrthoDB" id="586540at2759"/>
<evidence type="ECO:0000256" key="1">
    <source>
        <dbReference type="SAM" id="MobiDB-lite"/>
    </source>
</evidence>
<dbReference type="SUPFAM" id="SSF81383">
    <property type="entry name" value="F-box domain"/>
    <property type="match status" value="1"/>
</dbReference>
<feature type="domain" description="F-box" evidence="2">
    <location>
        <begin position="21"/>
        <end position="60"/>
    </location>
</feature>
<evidence type="ECO:0000259" key="2">
    <source>
        <dbReference type="Pfam" id="PF00646"/>
    </source>
</evidence>
<dbReference type="AlphaFoldDB" id="A0A1E5UVA4"/>
<dbReference type="InterPro" id="IPR053781">
    <property type="entry name" value="F-box_AtFBL13-like"/>
</dbReference>
<organism evidence="3 4">
    <name type="scientific">Dichanthelium oligosanthes</name>
    <dbReference type="NCBI Taxonomy" id="888268"/>
    <lineage>
        <taxon>Eukaryota</taxon>
        <taxon>Viridiplantae</taxon>
        <taxon>Streptophyta</taxon>
        <taxon>Embryophyta</taxon>
        <taxon>Tracheophyta</taxon>
        <taxon>Spermatophyta</taxon>
        <taxon>Magnoliopsida</taxon>
        <taxon>Liliopsida</taxon>
        <taxon>Poales</taxon>
        <taxon>Poaceae</taxon>
        <taxon>PACMAD clade</taxon>
        <taxon>Panicoideae</taxon>
        <taxon>Panicodae</taxon>
        <taxon>Paniceae</taxon>
        <taxon>Dichantheliinae</taxon>
        <taxon>Dichanthelium</taxon>
    </lineage>
</organism>
<protein>
    <recommendedName>
        <fullName evidence="2">F-box domain-containing protein</fullName>
    </recommendedName>
</protein>
<gene>
    <name evidence="3" type="ORF">BAE44_0022197</name>
</gene>
<dbReference type="Gene3D" id="1.20.1280.50">
    <property type="match status" value="1"/>
</dbReference>
<dbReference type="PANTHER" id="PTHR34223">
    <property type="entry name" value="OS11G0201299 PROTEIN"/>
    <property type="match status" value="1"/>
</dbReference>
<comment type="caution">
    <text evidence="3">The sequence shown here is derived from an EMBL/GenBank/DDBJ whole genome shotgun (WGS) entry which is preliminary data.</text>
</comment>
<reference evidence="3 4" key="1">
    <citation type="submission" date="2016-09" db="EMBL/GenBank/DDBJ databases">
        <title>The draft genome of Dichanthelium oligosanthes: A C3 panicoid grass species.</title>
        <authorList>
            <person name="Studer A.J."/>
            <person name="Schnable J.C."/>
            <person name="Brutnell T.P."/>
        </authorList>
    </citation>
    <scope>NUCLEOTIDE SEQUENCE [LARGE SCALE GENOMIC DNA]</scope>
    <source>
        <strain evidence="4">cv. Kellogg 1175</strain>
        <tissue evidence="3">Leaf</tissue>
    </source>
</reference>
<dbReference type="Proteomes" id="UP000095767">
    <property type="component" value="Unassembled WGS sequence"/>
</dbReference>
<dbReference type="Pfam" id="PF00646">
    <property type="entry name" value="F-box"/>
    <property type="match status" value="1"/>
</dbReference>
<dbReference type="InterPro" id="IPR001810">
    <property type="entry name" value="F-box_dom"/>
</dbReference>
<dbReference type="STRING" id="888268.A0A1E5UVA4"/>
<feature type="compositionally biased region" description="Basic and acidic residues" evidence="1">
    <location>
        <begin position="155"/>
        <end position="171"/>
    </location>
</feature>
<keyword evidence="4" id="KW-1185">Reference proteome</keyword>
<feature type="region of interest" description="Disordered" evidence="1">
    <location>
        <begin position="76"/>
        <end position="171"/>
    </location>
</feature>
<dbReference type="CDD" id="cd22160">
    <property type="entry name" value="F-box_AtFBL13-like"/>
    <property type="match status" value="1"/>
</dbReference>
<dbReference type="InterPro" id="IPR053197">
    <property type="entry name" value="F-box_SCFL_complex_component"/>
</dbReference>
<dbReference type="InterPro" id="IPR032675">
    <property type="entry name" value="LRR_dom_sf"/>
</dbReference>
<feature type="compositionally biased region" description="Acidic residues" evidence="1">
    <location>
        <begin position="128"/>
        <end position="138"/>
    </location>
</feature>
<proteinExistence type="predicted"/>
<evidence type="ECO:0000313" key="4">
    <source>
        <dbReference type="Proteomes" id="UP000095767"/>
    </source>
</evidence>
<name>A0A1E5UVA4_9POAL</name>
<feature type="compositionally biased region" description="Acidic residues" evidence="1">
    <location>
        <begin position="95"/>
        <end position="119"/>
    </location>
</feature>
<dbReference type="SUPFAM" id="SSF52047">
    <property type="entry name" value="RNI-like"/>
    <property type="match status" value="1"/>
</dbReference>
<dbReference type="Gene3D" id="3.80.10.10">
    <property type="entry name" value="Ribonuclease Inhibitor"/>
    <property type="match status" value="1"/>
</dbReference>
<dbReference type="EMBL" id="LWDX02061949">
    <property type="protein sequence ID" value="OEL16783.1"/>
    <property type="molecule type" value="Genomic_DNA"/>
</dbReference>
<sequence>MELEDARASGGGCSGGGPDRLSALPDCLLHTIMSFMKARQAVQTCALSTRWRHLWRSVPCLDVDFDEFKMTKKKAVRASADNSGSGGDAGSVSDGSDEGSVSDDDIPDDSDGDIPDDSDSGSSGSDLDSSEASDDDNNHDDSSHSTPDFEYNSGSDHDSSDTSEDSYNHKDKNKYKDWENFEDFTVNLMHRCNIAQLDSFRLHTGTGSAPEFGDRQAVGWGWLRRAMKYCTPDPAPQRGGLSSGSWRLKRLHLCHVLLDNRFAKHVRSVCRTLEDLELDDCGCKIQSVTSHSLKTLVLKNCRWRNLSQIASPTLTTLVIDGGWNADDCVLVILTPAVVYLHLAVSVDHFRGGISINEVPFLDKALISLQGHRYSVFRSKLQGDQFKLLCSISNATSLELSSVGTKVLGKEPRFHEFKNLRNLLLDKCDLSDGLHTLGFFLQGSPNLEKLTLRNCQFPRYSYKKKGPLKQNKISTSVLRSLDFLWENLKDVNASGKYVL</sequence>